<proteinExistence type="inferred from homology"/>
<name>A0A6S6P468_9MYCO</name>
<dbReference type="EMBL" id="AP023287">
    <property type="protein sequence ID" value="BCI53249.1"/>
    <property type="molecule type" value="Genomic_DNA"/>
</dbReference>
<dbReference type="GO" id="GO:0004040">
    <property type="term" value="F:amidase activity"/>
    <property type="evidence" value="ECO:0007669"/>
    <property type="project" value="UniProtKB-EC"/>
</dbReference>
<dbReference type="InterPro" id="IPR023631">
    <property type="entry name" value="Amidase_dom"/>
</dbReference>
<dbReference type="AlphaFoldDB" id="A0A6S6P468"/>
<sequence length="526" mass="55170">MASSTTDPAYLSAVEALTAFRRLELSPLEVLDAQIARIETHNGATDTGINAFTETLFDDARSAARRAADTYARCAAAGQQPPALLGLTVATKEKHGIAGLRLEQGLPAKRGQLADHDHPVVERIKAAGGIIHARTTSPEFSCATVTHSPMWGVTRNPWKLQASPGGSSGGAGAALAAGFTTLATASDIAGSTRIPAGFTGTVGYKAPYGRIPGLPPLSADWYRGDGPMGRTVADVALLTSVISGRHPIDHDSWGPTGELIPLEGGAEGLRIGVSLRLGDFPVAPEIIQNTRTIADALAAAGAEIVEMELPWTTALIRETIFAHFGHILGPAVARETAGYEAESAAYMRQFLIDTAAAAQRYSLVDSLAMDARIRGDLATAMTGLDALLCPTSAVTSLRADGEYLDGIDVPGGHLQHYWECHLTTPFNVANHCPVVALPSGLSGEGVPTSVQVAGHPRDEAMTYRVARAVESVNGFRLSGSPGAMTSLRRDQISGDHDRPRWASTPGERTTTLRHSAICAGDADRTG</sequence>
<accession>A0A6S6P468</accession>
<evidence type="ECO:0000256" key="2">
    <source>
        <dbReference type="ARBA" id="ARBA00009199"/>
    </source>
</evidence>
<evidence type="ECO:0000256" key="3">
    <source>
        <dbReference type="ARBA" id="ARBA00012922"/>
    </source>
</evidence>
<keyword evidence="5" id="KW-0808">Transferase</keyword>
<dbReference type="SUPFAM" id="SSF75304">
    <property type="entry name" value="Amidase signature (AS) enzymes"/>
    <property type="match status" value="1"/>
</dbReference>
<protein>
    <recommendedName>
        <fullName evidence="3">amidase</fullName>
        <ecNumber evidence="3">3.5.1.4</ecNumber>
    </recommendedName>
</protein>
<dbReference type="Pfam" id="PF01425">
    <property type="entry name" value="Amidase"/>
    <property type="match status" value="1"/>
</dbReference>
<gene>
    <name evidence="5" type="ORF">NIIDNTM18_25270</name>
</gene>
<comment type="catalytic activity">
    <reaction evidence="1">
        <text>a monocarboxylic acid amide + H2O = a monocarboxylate + NH4(+)</text>
        <dbReference type="Rhea" id="RHEA:12020"/>
        <dbReference type="ChEBI" id="CHEBI:15377"/>
        <dbReference type="ChEBI" id="CHEBI:28938"/>
        <dbReference type="ChEBI" id="CHEBI:35757"/>
        <dbReference type="ChEBI" id="CHEBI:83628"/>
        <dbReference type="EC" id="3.5.1.4"/>
    </reaction>
</comment>
<dbReference type="Proteomes" id="UP000515734">
    <property type="component" value="Chromosome"/>
</dbReference>
<dbReference type="GO" id="GO:0016740">
    <property type="term" value="F:transferase activity"/>
    <property type="evidence" value="ECO:0007669"/>
    <property type="project" value="UniProtKB-KW"/>
</dbReference>
<reference evidence="5 6" key="1">
    <citation type="submission" date="2020-07" db="EMBL/GenBank/DDBJ databases">
        <title>Complete genome sequence of Mycolicibacterium litorale like strain isolated from cardiac implantable electronic device infection.</title>
        <authorList>
            <person name="Fukano H."/>
            <person name="Miyama H."/>
            <person name="Hoshino Y."/>
        </authorList>
    </citation>
    <scope>NUCLEOTIDE SEQUENCE [LARGE SCALE GENOMIC DNA]</scope>
    <source>
        <strain evidence="5 6">NIIDNTM18</strain>
    </source>
</reference>
<evidence type="ECO:0000313" key="5">
    <source>
        <dbReference type="EMBL" id="BCI53249.1"/>
    </source>
</evidence>
<dbReference type="PANTHER" id="PTHR11895">
    <property type="entry name" value="TRANSAMIDASE"/>
    <property type="match status" value="1"/>
</dbReference>
<dbReference type="InterPro" id="IPR036928">
    <property type="entry name" value="AS_sf"/>
</dbReference>
<evidence type="ECO:0000256" key="1">
    <source>
        <dbReference type="ARBA" id="ARBA00001311"/>
    </source>
</evidence>
<feature type="domain" description="Amidase" evidence="4">
    <location>
        <begin position="30"/>
        <end position="462"/>
    </location>
</feature>
<dbReference type="EC" id="3.5.1.4" evidence="3"/>
<dbReference type="InterPro" id="IPR000120">
    <property type="entry name" value="Amidase"/>
</dbReference>
<dbReference type="Gene3D" id="3.90.1300.10">
    <property type="entry name" value="Amidase signature (AS) domain"/>
    <property type="match status" value="1"/>
</dbReference>
<comment type="similarity">
    <text evidence="2">Belongs to the amidase family.</text>
</comment>
<dbReference type="RefSeq" id="WP_185295955.1">
    <property type="nucleotide sequence ID" value="NZ_AP023287.1"/>
</dbReference>
<evidence type="ECO:0000259" key="4">
    <source>
        <dbReference type="Pfam" id="PF01425"/>
    </source>
</evidence>
<organism evidence="5 6">
    <name type="scientific">Mycolicibacterium litorale</name>
    <dbReference type="NCBI Taxonomy" id="758802"/>
    <lineage>
        <taxon>Bacteria</taxon>
        <taxon>Bacillati</taxon>
        <taxon>Actinomycetota</taxon>
        <taxon>Actinomycetes</taxon>
        <taxon>Mycobacteriales</taxon>
        <taxon>Mycobacteriaceae</taxon>
        <taxon>Mycolicibacterium</taxon>
    </lineage>
</organism>
<evidence type="ECO:0000313" key="6">
    <source>
        <dbReference type="Proteomes" id="UP000515734"/>
    </source>
</evidence>
<dbReference type="PANTHER" id="PTHR11895:SF7">
    <property type="entry name" value="GLUTAMYL-TRNA(GLN) AMIDOTRANSFERASE SUBUNIT A, MITOCHONDRIAL"/>
    <property type="match status" value="1"/>
</dbReference>